<evidence type="ECO:0000256" key="3">
    <source>
        <dbReference type="ARBA" id="ARBA00022448"/>
    </source>
</evidence>
<dbReference type="InterPro" id="IPR013837">
    <property type="entry name" value="ATP_synth_F0_suB"/>
</dbReference>
<dbReference type="Proteomes" id="UP000815677">
    <property type="component" value="Unassembled WGS sequence"/>
</dbReference>
<keyword evidence="6" id="KW-0999">Mitochondrion inner membrane</keyword>
<keyword evidence="8" id="KW-0496">Mitochondrion</keyword>
<evidence type="ECO:0000256" key="8">
    <source>
        <dbReference type="ARBA" id="ARBA00023128"/>
    </source>
</evidence>
<dbReference type="PANTHER" id="PTHR12733">
    <property type="entry name" value="MITOCHONDRIAL ATP SYNTHASE B CHAIN"/>
    <property type="match status" value="1"/>
</dbReference>
<name>A0ABQ0LZU6_MYCCL</name>
<keyword evidence="3" id="KW-0813">Transport</keyword>
<accession>A0ABQ0LZU6</accession>
<evidence type="ECO:0000256" key="7">
    <source>
        <dbReference type="ARBA" id="ARBA00023065"/>
    </source>
</evidence>
<proteinExistence type="predicted"/>
<keyword evidence="4" id="KW-0138">CF(0)</keyword>
<evidence type="ECO:0000256" key="1">
    <source>
        <dbReference type="ARBA" id="ARBA00004273"/>
    </source>
</evidence>
<dbReference type="SUPFAM" id="SSF161060">
    <property type="entry name" value="ATP synthase B chain-like"/>
    <property type="match status" value="1"/>
</dbReference>
<evidence type="ECO:0000256" key="9">
    <source>
        <dbReference type="ARBA" id="ARBA00023136"/>
    </source>
</evidence>
<dbReference type="Gene3D" id="1.20.5.2210">
    <property type="match status" value="1"/>
</dbReference>
<reference evidence="11" key="1">
    <citation type="submission" date="2014-09" db="EMBL/GenBank/DDBJ databases">
        <title>Genome sequence of the luminous mushroom Mycena chlorophos for searching fungal bioluminescence genes.</title>
        <authorList>
            <person name="Tanaka Y."/>
            <person name="Kasuga D."/>
            <person name="Oba Y."/>
            <person name="Hase S."/>
            <person name="Sato K."/>
            <person name="Oba Y."/>
            <person name="Sakakibara Y."/>
        </authorList>
    </citation>
    <scope>NUCLEOTIDE SEQUENCE</scope>
</reference>
<comment type="subcellular location">
    <subcellularLocation>
        <location evidence="1">Mitochondrion inner membrane</location>
    </subcellularLocation>
</comment>
<organism evidence="11 12">
    <name type="scientific">Mycena chlorophos</name>
    <name type="common">Agaric fungus</name>
    <name type="synonym">Agaricus chlorophos</name>
    <dbReference type="NCBI Taxonomy" id="658473"/>
    <lineage>
        <taxon>Eukaryota</taxon>
        <taxon>Fungi</taxon>
        <taxon>Dikarya</taxon>
        <taxon>Basidiomycota</taxon>
        <taxon>Agaricomycotina</taxon>
        <taxon>Agaricomycetes</taxon>
        <taxon>Agaricomycetidae</taxon>
        <taxon>Agaricales</taxon>
        <taxon>Marasmiineae</taxon>
        <taxon>Mycenaceae</taxon>
        <taxon>Mycena</taxon>
    </lineage>
</organism>
<dbReference type="InterPro" id="IPR008688">
    <property type="entry name" value="ATP_synth_Bsub_B/MI25"/>
</dbReference>
<protein>
    <recommendedName>
        <fullName evidence="2">ATP synthase subunit 4, mitochondrial</fullName>
    </recommendedName>
</protein>
<evidence type="ECO:0000256" key="6">
    <source>
        <dbReference type="ARBA" id="ARBA00022792"/>
    </source>
</evidence>
<keyword evidence="9 10" id="KW-0472">Membrane</keyword>
<dbReference type="PANTHER" id="PTHR12733:SF3">
    <property type="entry name" value="ATP SYNTHASE F(0) COMPLEX SUBUNIT B1, MITOCHONDRIAL"/>
    <property type="match status" value="1"/>
</dbReference>
<sequence length="523" mass="55794">MASKLAVSSLRAAVRPRAVAAVPMHVRAMASSSNQTPPEQRASEIINKLPESPNLITKAGTAILGTGVVAAAISSELYVVNEETILLAGSLIFLTLVARAIRQPYSDWADAQVARIKGVLDSARADHTQAVKDRIDNVAQMKDVVGLTKSLFALSKETAQLESEAFVQKQQTALAAEVKSVLDSWVRYEQQVKENEQAQLAKAVIDKVNAAIQDEKTQKEILMGAVAEIELLILPSEAHVHDVLLTLDDDGELVFNSLPLCTQRPESNLSMLGYGRCSRLSLLVAAHILSCFVLRAAGSANVSVSNTAPEIEYTPFLCNAPSSASNSGCSGGWNATNIGGIPTVSTFGPASGGEDIVPQMFMAFRASAFYMSTSVDSNATANFTVASNTSLQTHVVNSADGLVSIVGLDETQLTSLVITFIPQSNASQLDIGSILLTVSDPDATSSFLPTETLPPSMSLPTYVSTSATSTTTSTVQALPHRAEIAEALSLVLGVGIGLCIIAGCIFFWWRRRKKLRQQRQVWF</sequence>
<gene>
    <name evidence="11" type="ORF">MCHLO_13245</name>
</gene>
<evidence type="ECO:0000256" key="5">
    <source>
        <dbReference type="ARBA" id="ARBA00022781"/>
    </source>
</evidence>
<evidence type="ECO:0000256" key="10">
    <source>
        <dbReference type="SAM" id="Phobius"/>
    </source>
</evidence>
<evidence type="ECO:0000256" key="4">
    <source>
        <dbReference type="ARBA" id="ARBA00022547"/>
    </source>
</evidence>
<keyword evidence="5" id="KW-0375">Hydrogen ion transport</keyword>
<dbReference type="EMBL" id="DF849315">
    <property type="protein sequence ID" value="GAT56614.1"/>
    <property type="molecule type" value="Genomic_DNA"/>
</dbReference>
<dbReference type="Pfam" id="PF05405">
    <property type="entry name" value="Mt_ATP-synt_B"/>
    <property type="match status" value="1"/>
</dbReference>
<keyword evidence="10" id="KW-1133">Transmembrane helix</keyword>
<keyword evidence="10" id="KW-0812">Transmembrane</keyword>
<keyword evidence="12" id="KW-1185">Reference proteome</keyword>
<keyword evidence="7" id="KW-0406">Ion transport</keyword>
<feature type="transmembrane region" description="Helical" evidence="10">
    <location>
        <begin position="487"/>
        <end position="509"/>
    </location>
</feature>
<evidence type="ECO:0000313" key="12">
    <source>
        <dbReference type="Proteomes" id="UP000815677"/>
    </source>
</evidence>
<evidence type="ECO:0000313" key="11">
    <source>
        <dbReference type="EMBL" id="GAT56614.1"/>
    </source>
</evidence>
<evidence type="ECO:0000256" key="2">
    <source>
        <dbReference type="ARBA" id="ARBA00014182"/>
    </source>
</evidence>